<organism evidence="4 5">
    <name type="scientific">Candidatus Staskawiczbacteria bacterium RIFCSPHIGHO2_01_FULL_39_25</name>
    <dbReference type="NCBI Taxonomy" id="1802202"/>
    <lineage>
        <taxon>Bacteria</taxon>
        <taxon>Candidatus Staskawicziibacteriota</taxon>
    </lineage>
</organism>
<gene>
    <name evidence="4" type="ORF">A2730_01125</name>
</gene>
<dbReference type="SUPFAM" id="SSF53067">
    <property type="entry name" value="Actin-like ATPase domain"/>
    <property type="match status" value="1"/>
</dbReference>
<dbReference type="Proteomes" id="UP000176855">
    <property type="component" value="Unassembled WGS sequence"/>
</dbReference>
<dbReference type="Pfam" id="PF16861">
    <property type="entry name" value="Carbam_trans_C"/>
    <property type="match status" value="1"/>
</dbReference>
<dbReference type="STRING" id="1802202.A2730_01125"/>
<evidence type="ECO:0000256" key="1">
    <source>
        <dbReference type="ARBA" id="ARBA00006129"/>
    </source>
</evidence>
<dbReference type="PANTHER" id="PTHR34847:SF1">
    <property type="entry name" value="NODULATION PROTEIN U"/>
    <property type="match status" value="1"/>
</dbReference>
<name>A0A1G2HN62_9BACT</name>
<evidence type="ECO:0000313" key="5">
    <source>
        <dbReference type="Proteomes" id="UP000176855"/>
    </source>
</evidence>
<dbReference type="CDD" id="cd24098">
    <property type="entry name" value="ASKHA_NBD_TobZ_N"/>
    <property type="match status" value="1"/>
</dbReference>
<dbReference type="Gene3D" id="3.30.420.40">
    <property type="match status" value="2"/>
</dbReference>
<evidence type="ECO:0000259" key="2">
    <source>
        <dbReference type="Pfam" id="PF02543"/>
    </source>
</evidence>
<keyword evidence="4" id="KW-0808">Transferase</keyword>
<dbReference type="InterPro" id="IPR031730">
    <property type="entry name" value="Carbam_trans_C"/>
</dbReference>
<feature type="domain" description="Carbamoyltransferase" evidence="2">
    <location>
        <begin position="7"/>
        <end position="347"/>
    </location>
</feature>
<sequence length="573" mass="65617">MKKPTYILGLNFAYHELSACIIKNGKLLAAVEEERFSRIKRGKQALINNPDVLPKEAINYCLDIAQIPLKRVNYIGLSFSPKERLKNINVDSYYMPGNWGSERGERLFYKKITRVPLLLNHLAGEDLSRKIRWIPHHICHASSAFFVSPFSKSAILSIDGIGELSSTWMGYGKNNAIQVLKEIYYPNSLGFLWEKISKYLGFTEYDASKIMGLAAYGNPRRFYKIFQKIVQLKADGEFTVDNSIMRFRMDDFSQLEDLFKTPKEIRRPLKPTKNHKDIAAALQAITDDVVIHLVTFLSKKTGSKNICLAGGVALNCVSNSLLLKNSICKNLYVQPAANDAGTALGAAYYIWHQELNKPRSFIMENVYWGPKYSDLEIISALKKFKISSYKKTTDITEKVAEKLSEGKIIGWFQGREEWGPRALGNRSLLADPRRKDMKEILNERIKRRESFRPFAPSVLKEFLSSWFKEHRWGKSLSAEFMEVNFDAKKIKQKKIPSVIHIDGTGRLQVVSKKTNPLYHKLIYQFYKRTGVPIVLNTSFNDNEPIVCSPEDAIKTFKRTKMDYLAIGNYLVSK</sequence>
<evidence type="ECO:0000313" key="4">
    <source>
        <dbReference type="EMBL" id="OGZ63873.1"/>
    </source>
</evidence>
<protein>
    <submittedName>
        <fullName evidence="4">Carbamoyl transferase</fullName>
    </submittedName>
</protein>
<evidence type="ECO:0000259" key="3">
    <source>
        <dbReference type="Pfam" id="PF16861"/>
    </source>
</evidence>
<dbReference type="AlphaFoldDB" id="A0A1G2HN62"/>
<reference evidence="4 5" key="1">
    <citation type="journal article" date="2016" name="Nat. Commun.">
        <title>Thousands of microbial genomes shed light on interconnected biogeochemical processes in an aquifer system.</title>
        <authorList>
            <person name="Anantharaman K."/>
            <person name="Brown C.T."/>
            <person name="Hug L.A."/>
            <person name="Sharon I."/>
            <person name="Castelle C.J."/>
            <person name="Probst A.J."/>
            <person name="Thomas B.C."/>
            <person name="Singh A."/>
            <person name="Wilkins M.J."/>
            <person name="Karaoz U."/>
            <person name="Brodie E.L."/>
            <person name="Williams K.H."/>
            <person name="Hubbard S.S."/>
            <person name="Banfield J.F."/>
        </authorList>
    </citation>
    <scope>NUCLEOTIDE SEQUENCE [LARGE SCALE GENOMIC DNA]</scope>
</reference>
<dbReference type="Pfam" id="PF02543">
    <property type="entry name" value="Carbam_trans_N"/>
    <property type="match status" value="1"/>
</dbReference>
<comment type="similarity">
    <text evidence="1">Belongs to the NodU/CmcH family.</text>
</comment>
<dbReference type="EMBL" id="MHOO01000011">
    <property type="protein sequence ID" value="OGZ63873.1"/>
    <property type="molecule type" value="Genomic_DNA"/>
</dbReference>
<dbReference type="InterPro" id="IPR038152">
    <property type="entry name" value="Carbam_trans_C_sf"/>
</dbReference>
<dbReference type="GO" id="GO:0016740">
    <property type="term" value="F:transferase activity"/>
    <property type="evidence" value="ECO:0007669"/>
    <property type="project" value="UniProtKB-KW"/>
</dbReference>
<comment type="caution">
    <text evidence="4">The sequence shown here is derived from an EMBL/GenBank/DDBJ whole genome shotgun (WGS) entry which is preliminary data.</text>
</comment>
<dbReference type="PANTHER" id="PTHR34847">
    <property type="entry name" value="NODULATION PROTEIN U"/>
    <property type="match status" value="1"/>
</dbReference>
<dbReference type="Gene3D" id="3.90.870.20">
    <property type="entry name" value="Carbamoyltransferase, C-terminal domain"/>
    <property type="match status" value="1"/>
</dbReference>
<dbReference type="InterPro" id="IPR043129">
    <property type="entry name" value="ATPase_NBD"/>
</dbReference>
<dbReference type="InterPro" id="IPR051338">
    <property type="entry name" value="NodU/CmcH_Carbamoyltrnsfr"/>
</dbReference>
<feature type="domain" description="Carbamoyltransferase C-terminal" evidence="3">
    <location>
        <begin position="400"/>
        <end position="573"/>
    </location>
</feature>
<proteinExistence type="inferred from homology"/>
<dbReference type="InterPro" id="IPR003696">
    <property type="entry name" value="Carbtransf_dom"/>
</dbReference>
<accession>A0A1G2HN62</accession>